<dbReference type="Pfam" id="PF01773">
    <property type="entry name" value="Nucleos_tra2_N"/>
    <property type="match status" value="1"/>
</dbReference>
<dbReference type="InterPro" id="IPR002668">
    <property type="entry name" value="CNT_N_dom"/>
</dbReference>
<keyword evidence="1" id="KW-1133">Transmembrane helix</keyword>
<dbReference type="EMBL" id="JAJDLA010000120">
    <property type="protein sequence ID" value="MCB8606597.1"/>
    <property type="molecule type" value="Genomic_DNA"/>
</dbReference>
<reference evidence="3" key="1">
    <citation type="submission" date="2021-10" db="EMBL/GenBank/DDBJ databases">
        <title>Collection of gut derived symbiotic bacterial strains cultured from healthy donors.</title>
        <authorList>
            <person name="Lin H."/>
            <person name="Littmann E."/>
            <person name="Kohout C."/>
            <person name="Pamer E.G."/>
        </authorList>
    </citation>
    <scope>NUCLEOTIDE SEQUENCE</scope>
    <source>
        <strain evidence="3">DFI.4.35</strain>
    </source>
</reference>
<proteinExistence type="predicted"/>
<keyword evidence="1" id="KW-0472">Membrane</keyword>
<feature type="transmembrane region" description="Helical" evidence="1">
    <location>
        <begin position="6"/>
        <end position="22"/>
    </location>
</feature>
<feature type="domain" description="Concentrative nucleoside transporter N-terminal" evidence="2">
    <location>
        <begin position="10"/>
        <end position="48"/>
    </location>
</feature>
<gene>
    <name evidence="3" type="ORF">LJD63_10080</name>
</gene>
<feature type="transmembrane region" description="Helical" evidence="1">
    <location>
        <begin position="29"/>
        <end position="47"/>
    </location>
</feature>
<comment type="caution">
    <text evidence="3">The sequence shown here is derived from an EMBL/GenBank/DDBJ whole genome shotgun (WGS) entry which is preliminary data.</text>
</comment>
<name>A0AB35HC44_9FIRM</name>
<evidence type="ECO:0000259" key="2">
    <source>
        <dbReference type="Pfam" id="PF01773"/>
    </source>
</evidence>
<feature type="non-terminal residue" evidence="3">
    <location>
        <position position="48"/>
    </location>
</feature>
<evidence type="ECO:0000256" key="1">
    <source>
        <dbReference type="SAM" id="Phobius"/>
    </source>
</evidence>
<dbReference type="RefSeq" id="WP_227283877.1">
    <property type="nucleotide sequence ID" value="NZ_JAJDLA010000120.1"/>
</dbReference>
<dbReference type="AlphaFoldDB" id="A0AB35HC44"/>
<accession>A0AB35HC44</accession>
<evidence type="ECO:0000313" key="3">
    <source>
        <dbReference type="EMBL" id="MCB8606597.1"/>
    </source>
</evidence>
<evidence type="ECO:0000313" key="4">
    <source>
        <dbReference type="Proteomes" id="UP001198010"/>
    </source>
</evidence>
<dbReference type="Proteomes" id="UP001198010">
    <property type="component" value="Unassembled WGS sequence"/>
</dbReference>
<sequence length="48" mass="5584">MFGYLLLNIVGILVFIGVAYLLSKDRKNIHWKSISVMVILNIFLAWFL</sequence>
<protein>
    <recommendedName>
        <fullName evidence="2">Concentrative nucleoside transporter N-terminal domain-containing protein</fullName>
    </recommendedName>
</protein>
<organism evidence="3 4">
    <name type="scientific">Veillonella nakazawae</name>
    <dbReference type="NCBI Taxonomy" id="2682456"/>
    <lineage>
        <taxon>Bacteria</taxon>
        <taxon>Bacillati</taxon>
        <taxon>Bacillota</taxon>
        <taxon>Negativicutes</taxon>
        <taxon>Veillonellales</taxon>
        <taxon>Veillonellaceae</taxon>
        <taxon>Veillonella</taxon>
    </lineage>
</organism>
<keyword evidence="1" id="KW-0812">Transmembrane</keyword>